<evidence type="ECO:0000256" key="1">
    <source>
        <dbReference type="ARBA" id="ARBA00022801"/>
    </source>
</evidence>
<dbReference type="SUPFAM" id="SSF55811">
    <property type="entry name" value="Nudix"/>
    <property type="match status" value="1"/>
</dbReference>
<dbReference type="GO" id="GO:0005829">
    <property type="term" value="C:cytosol"/>
    <property type="evidence" value="ECO:0007669"/>
    <property type="project" value="TreeGrafter"/>
</dbReference>
<dbReference type="AlphaFoldDB" id="A0A1F7GHT5"/>
<sequence length="137" mass="15936">MQNKKLPGVGVAVIIRKNNVLLGKRIGSHGEGTWQFPGGHLEFNEKLEDCAKREALEETNLKVKEIKFAAITNDLFKHENKHYITIFMVADYNSGKETIMEPKKCLEWKWFAWNKFPQPIFLPCQNLLKQNFNPFQT</sequence>
<dbReference type="PROSITE" id="PS51462">
    <property type="entry name" value="NUDIX"/>
    <property type="match status" value="1"/>
</dbReference>
<dbReference type="EMBL" id="MFZI01000076">
    <property type="protein sequence ID" value="OGK18062.1"/>
    <property type="molecule type" value="Genomic_DNA"/>
</dbReference>
<evidence type="ECO:0000313" key="5">
    <source>
        <dbReference type="Proteomes" id="UP000177026"/>
    </source>
</evidence>
<dbReference type="InterPro" id="IPR000086">
    <property type="entry name" value="NUDIX_hydrolase_dom"/>
</dbReference>
<dbReference type="InterPro" id="IPR015797">
    <property type="entry name" value="NUDIX_hydrolase-like_dom_sf"/>
</dbReference>
<gene>
    <name evidence="4" type="ORF">A2866_02945</name>
</gene>
<dbReference type="CDD" id="cd04678">
    <property type="entry name" value="NUDIX_MTH2_Nudt15"/>
    <property type="match status" value="1"/>
</dbReference>
<evidence type="ECO:0000259" key="3">
    <source>
        <dbReference type="PROSITE" id="PS51462"/>
    </source>
</evidence>
<accession>A0A1F7GHT5</accession>
<comment type="caution">
    <text evidence="4">The sequence shown here is derived from an EMBL/GenBank/DDBJ whole genome shotgun (WGS) entry which is preliminary data.</text>
</comment>
<feature type="domain" description="Nudix hydrolase" evidence="3">
    <location>
        <begin position="4"/>
        <end position="137"/>
    </location>
</feature>
<keyword evidence="1 2" id="KW-0378">Hydrolase</keyword>
<dbReference type="FunFam" id="3.90.79.10:FF:000060">
    <property type="entry name" value="Nudix hydrolase 1"/>
    <property type="match status" value="1"/>
</dbReference>
<dbReference type="PANTHER" id="PTHR16099">
    <property type="entry name" value="8-OXO-DGTP DIPHOSPHATES NUDT15"/>
    <property type="match status" value="1"/>
</dbReference>
<dbReference type="GO" id="GO:0006203">
    <property type="term" value="P:dGTP catabolic process"/>
    <property type="evidence" value="ECO:0007669"/>
    <property type="project" value="TreeGrafter"/>
</dbReference>
<comment type="similarity">
    <text evidence="2">Belongs to the Nudix hydrolase family.</text>
</comment>
<dbReference type="Gene3D" id="3.90.79.10">
    <property type="entry name" value="Nucleoside Triphosphate Pyrophosphohydrolase"/>
    <property type="match status" value="1"/>
</dbReference>
<dbReference type="Proteomes" id="UP000177026">
    <property type="component" value="Unassembled WGS sequence"/>
</dbReference>
<reference evidence="4 5" key="1">
    <citation type="journal article" date="2016" name="Nat. Commun.">
        <title>Thousands of microbial genomes shed light on interconnected biogeochemical processes in an aquifer system.</title>
        <authorList>
            <person name="Anantharaman K."/>
            <person name="Brown C.T."/>
            <person name="Hug L.A."/>
            <person name="Sharon I."/>
            <person name="Castelle C.J."/>
            <person name="Probst A.J."/>
            <person name="Thomas B.C."/>
            <person name="Singh A."/>
            <person name="Wilkins M.J."/>
            <person name="Karaoz U."/>
            <person name="Brodie E.L."/>
            <person name="Williams K.H."/>
            <person name="Hubbard S.S."/>
            <person name="Banfield J.F."/>
        </authorList>
    </citation>
    <scope>NUCLEOTIDE SEQUENCE [LARGE SCALE GENOMIC DNA]</scope>
</reference>
<name>A0A1F7GHT5_9BACT</name>
<organism evidence="4 5">
    <name type="scientific">Candidatus Roizmanbacteria bacterium RIFCSPHIGHO2_01_FULL_39_8</name>
    <dbReference type="NCBI Taxonomy" id="1802033"/>
    <lineage>
        <taxon>Bacteria</taxon>
        <taxon>Candidatus Roizmaniibacteriota</taxon>
    </lineage>
</organism>
<evidence type="ECO:0000256" key="2">
    <source>
        <dbReference type="RuleBase" id="RU003476"/>
    </source>
</evidence>
<dbReference type="PRINTS" id="PR00502">
    <property type="entry name" value="NUDIXFAMILY"/>
</dbReference>
<dbReference type="PANTHER" id="PTHR16099:SF5">
    <property type="entry name" value="NUCLEOTIDE TRIPHOSPHATE DIPHOSPHATASE NUDT15"/>
    <property type="match status" value="1"/>
</dbReference>
<protein>
    <submittedName>
        <fullName evidence="4">DNA mismatch repair protein MutT</fullName>
    </submittedName>
</protein>
<dbReference type="InterPro" id="IPR020084">
    <property type="entry name" value="NUDIX_hydrolase_CS"/>
</dbReference>
<dbReference type="InterPro" id="IPR020476">
    <property type="entry name" value="Nudix_hydrolase"/>
</dbReference>
<proteinExistence type="inferred from homology"/>
<dbReference type="Pfam" id="PF00293">
    <property type="entry name" value="NUDIX"/>
    <property type="match status" value="1"/>
</dbReference>
<evidence type="ECO:0000313" key="4">
    <source>
        <dbReference type="EMBL" id="OGK18062.1"/>
    </source>
</evidence>
<dbReference type="GO" id="GO:0035539">
    <property type="term" value="F:8-oxo-7,8-dihydrodeoxyguanosine triphosphate pyrophosphatase activity"/>
    <property type="evidence" value="ECO:0007669"/>
    <property type="project" value="TreeGrafter"/>
</dbReference>
<dbReference type="PROSITE" id="PS00893">
    <property type="entry name" value="NUDIX_BOX"/>
    <property type="match status" value="1"/>
</dbReference>